<accession>A0ACB8GYW4</accession>
<protein>
    <submittedName>
        <fullName evidence="1">Uncharacterized protein</fullName>
    </submittedName>
</protein>
<dbReference type="EMBL" id="JAFIQS020000006">
    <property type="protein sequence ID" value="KAH9480766.1"/>
    <property type="molecule type" value="Genomic_DNA"/>
</dbReference>
<gene>
    <name evidence="1" type="ORF">JR316_0007366</name>
</gene>
<reference evidence="1" key="1">
    <citation type="submission" date="2021-10" db="EMBL/GenBank/DDBJ databases">
        <title>Psilocybe cubensis genome.</title>
        <authorList>
            <person name="Mckernan K.J."/>
            <person name="Crawford S."/>
            <person name="Trippe A."/>
            <person name="Kane L.T."/>
            <person name="Mclaughlin S."/>
        </authorList>
    </citation>
    <scope>NUCLEOTIDE SEQUENCE</scope>
    <source>
        <strain evidence="1">MGC-MH-2018</strain>
    </source>
</reference>
<evidence type="ECO:0000313" key="1">
    <source>
        <dbReference type="EMBL" id="KAH9480766.1"/>
    </source>
</evidence>
<name>A0ACB8GYW4_PSICU</name>
<evidence type="ECO:0000313" key="2">
    <source>
        <dbReference type="Proteomes" id="UP000664032"/>
    </source>
</evidence>
<organism evidence="1 2">
    <name type="scientific">Psilocybe cubensis</name>
    <name type="common">Psychedelic mushroom</name>
    <name type="synonym">Stropharia cubensis</name>
    <dbReference type="NCBI Taxonomy" id="181762"/>
    <lineage>
        <taxon>Eukaryota</taxon>
        <taxon>Fungi</taxon>
        <taxon>Dikarya</taxon>
        <taxon>Basidiomycota</taxon>
        <taxon>Agaricomycotina</taxon>
        <taxon>Agaricomycetes</taxon>
        <taxon>Agaricomycetidae</taxon>
        <taxon>Agaricales</taxon>
        <taxon>Agaricineae</taxon>
        <taxon>Strophariaceae</taxon>
        <taxon>Psilocybe</taxon>
    </lineage>
</organism>
<keyword evidence="2" id="KW-1185">Reference proteome</keyword>
<sequence>MLLTDLPPELIEEVLTYCDPLDVSKLAQMCSTLRKLVYGAEDSKLWRELYLMQPFDDPRHCIAQDGNPVPQPIAWRDELQRLMRVRTILTSSNAFAILKPGELKVILKFILKFISNVPPISPFGDVAMNHVWAVAMLQGGFIDLLENKEGKDDEERQLTSKLHTYYGITVADKQARKRVLSRAFVYSLRNYRPETEYGPFFSSGAVNWEHMQAIHHVVSMHLVDLQEEADYKFPIFPLSLPFTQSAIPPELALDEPESDWAGVAGTWNGLMKLMYAPLSYLTEPFNNPQESRVDYSMFEDPEFREEFRSLGVTLHITRTKPDPQHPTRPEIHFFGEMMAPSNSTMIGHVKMTNENQIQWHFVSGDQGNGIWSSEGIQVGGIRSSYGVLGSWTTVFHDFDDPVDLLLITNGFAFTLKLNLALRRILRRFEPVLVFWAFGPLEAKLSQGLHRSRRQTANFCSKRGRRVVMGAAGVEGQFVGPMPIENMLELLPVMDLKQKMEVMPHFTKNYFFGLDEQDEKKEMCNSFIQRVGASQAISGFQLVNSSAYSYADSEALVPDVVAYKQSVAVPQNSIDYMELELIFEFRTQQDKADPFDHRATKDSIDSESQLDSTESQHPFEARGDANKVCPRRIYNYAKMWLGAQHRTHCYIVDIGDPYARIIRFDRAGALVSEQINYRIDGHLLLEFLWRHSQTTDEARGHDTTVRMVPLDDEKVKLAQSKLCQWRPQDHNAKVLEMDIPPSAGGVAHTVYVWGALSEPHSLIGRATRGYPAWDPSRPEGEDIVFLKDSWRSCAPGMEKETDILQTLNKHGVRNVPQYLYGDDIPGHRTITQDYTEAEWNAGGVAKDVIKRVHIRFVEDVVGLPLWEFENPRQLVVAIHDAIIAHQDAYQLCGILHRDVSLGNILRRRDGKGGVLNDWDLAARYNIETHTPLKQQSRSGTWQFMSIGLLEDPSKVHHCIDDAESFIWALLYCTMRYMKTSIVPIRLQSVMERIFDQVDRDVPGELNTGGAGKQSFVTGNRFSFGGFVVSDNEPLTSLIAKLFKSIILEFRIRLAGSPIHIDKLMIDHQFTREQAQETFDRETNELGVQLYLLMESTLKESLNKDWPSSDFGWHDYLELLKTANAKKHPVDSAFSSVLDGSPLHQPRKRQKHSNDTPYLSSGLQRTKHQAVPYSGRNTVGFMGAVDLQGRFVGPMPIEDMLELLPVAELRTKTMLNFAHNYFTALDVQGEKKEMSDSLIQRVIASQAIPGFQLINLSKYSYGDSEALVPDVVVYKQSVTVPQNNIDYTELELAFDIRNTRERADPFDCRAVKTIGSEGQSESESQYPFEARGDANKVCRRRICNYAKKWLSAQHRVHCYVVYVGDPYARIIRFDRAGALVSEQINYRIDGHLLLEFLWRHSQTTDEARGHDTTVRMVPLDDEKVKLAQSKLYQWRPQNDNVKVLEMDIPTNAGGVAHTVYVWGALSEPYLVTGRATRGYPAWDPNRPEGEDIVFLKDSWRSCAQGTEKETDILQILNKHGVRNVPQYLYGDDIAGHMTITQDYAAAEWNAGGVTKDIIKRVHIRFVEDIVGLPLWEFENPKQLVEAVHDAVIAHQDAYQLCGILHRDVSIGNILRRRDGAGGVLNDWDLAARYNIETHTPLTDKKHQSRAGTWQFMSIGLLRDPSKVHYCIDDAESFIWALLYCTMRYIKTSIVPIRLQNTMEDLFDQVTEAYQAN</sequence>
<comment type="caution">
    <text evidence="1">The sequence shown here is derived from an EMBL/GenBank/DDBJ whole genome shotgun (WGS) entry which is preliminary data.</text>
</comment>
<proteinExistence type="predicted"/>
<dbReference type="Proteomes" id="UP000664032">
    <property type="component" value="Unassembled WGS sequence"/>
</dbReference>